<accession>A0A7S3VGN8</accession>
<dbReference type="AlphaFoldDB" id="A0A7S3VGN8"/>
<gene>
    <name evidence="2" type="ORF">CDEB00056_LOCUS24026</name>
</gene>
<keyword evidence="1" id="KW-1133">Transmembrane helix</keyword>
<feature type="transmembrane region" description="Helical" evidence="1">
    <location>
        <begin position="145"/>
        <end position="166"/>
    </location>
</feature>
<dbReference type="PANTHER" id="PTHR33802">
    <property type="entry name" value="SI:CH211-161H7.5-RELATED"/>
    <property type="match status" value="1"/>
</dbReference>
<feature type="transmembrane region" description="Helical" evidence="1">
    <location>
        <begin position="241"/>
        <end position="260"/>
    </location>
</feature>
<feature type="transmembrane region" description="Helical" evidence="1">
    <location>
        <begin position="105"/>
        <end position="124"/>
    </location>
</feature>
<sequence length="286" mass="31447">MLNSLNYLNIVGYALNLLITFAASPLFGFPDNAELSDRYQTIVTPSGGTFAIWGVVFIAQAVFAIAQMLEQYRGEKLVQEGVSFWYFTACMFQCAWTFAFGYEVLWLSVIFMAGILASLAMIVLSQSKIDSEPVKRVLDFWLFKFPFSIHCGWIAAAFAVNLNAFVVTTEAGAGAQTWWAYLTLVYAILVAAFALLYLSPPDLTIPSVLVWATIGIVSELNEAKPEIEETFGEDVVATFRSFTLAICILLGTVTTGYGALKVLKGKKSNDDVKNYEGSEMASNVPM</sequence>
<name>A0A7S3VGN8_9STRA</name>
<evidence type="ECO:0000313" key="2">
    <source>
        <dbReference type="EMBL" id="CAE0479172.1"/>
    </source>
</evidence>
<dbReference type="EMBL" id="HBIO01031336">
    <property type="protein sequence ID" value="CAE0479172.1"/>
    <property type="molecule type" value="Transcribed_RNA"/>
</dbReference>
<feature type="transmembrane region" description="Helical" evidence="1">
    <location>
        <begin position="178"/>
        <end position="198"/>
    </location>
</feature>
<keyword evidence="1" id="KW-0472">Membrane</keyword>
<feature type="transmembrane region" description="Helical" evidence="1">
    <location>
        <begin position="50"/>
        <end position="69"/>
    </location>
</feature>
<organism evidence="2">
    <name type="scientific">Chaetoceros debilis</name>
    <dbReference type="NCBI Taxonomy" id="122233"/>
    <lineage>
        <taxon>Eukaryota</taxon>
        <taxon>Sar</taxon>
        <taxon>Stramenopiles</taxon>
        <taxon>Ochrophyta</taxon>
        <taxon>Bacillariophyta</taxon>
        <taxon>Coscinodiscophyceae</taxon>
        <taxon>Chaetocerotophycidae</taxon>
        <taxon>Chaetocerotales</taxon>
        <taxon>Chaetocerotaceae</taxon>
        <taxon>Chaetoceros</taxon>
    </lineage>
</organism>
<reference evidence="2" key="1">
    <citation type="submission" date="2021-01" db="EMBL/GenBank/DDBJ databases">
        <authorList>
            <person name="Corre E."/>
            <person name="Pelletier E."/>
            <person name="Niang G."/>
            <person name="Scheremetjew M."/>
            <person name="Finn R."/>
            <person name="Kale V."/>
            <person name="Holt S."/>
            <person name="Cochrane G."/>
            <person name="Meng A."/>
            <person name="Brown T."/>
            <person name="Cohen L."/>
        </authorList>
    </citation>
    <scope>NUCLEOTIDE SEQUENCE</scope>
    <source>
        <strain evidence="2">MM31A-1</strain>
    </source>
</reference>
<keyword evidence="1" id="KW-0812">Transmembrane</keyword>
<feature type="transmembrane region" description="Helical" evidence="1">
    <location>
        <begin position="7"/>
        <end position="30"/>
    </location>
</feature>
<protein>
    <submittedName>
        <fullName evidence="2">Uncharacterized protein</fullName>
    </submittedName>
</protein>
<evidence type="ECO:0000256" key="1">
    <source>
        <dbReference type="SAM" id="Phobius"/>
    </source>
</evidence>
<proteinExistence type="predicted"/>
<dbReference type="PANTHER" id="PTHR33802:SF2">
    <property type="entry name" value="EF-HAND DOMAIN-CONTAINING PROTEIN"/>
    <property type="match status" value="1"/>
</dbReference>